<dbReference type="EMBL" id="JBHUOM010000016">
    <property type="protein sequence ID" value="MFD2935440.1"/>
    <property type="molecule type" value="Genomic_DNA"/>
</dbReference>
<evidence type="ECO:0000313" key="2">
    <source>
        <dbReference type="Proteomes" id="UP001597512"/>
    </source>
</evidence>
<organism evidence="1 2">
    <name type="scientific">Spirosoma flavum</name>
    <dbReference type="NCBI Taxonomy" id="2048557"/>
    <lineage>
        <taxon>Bacteria</taxon>
        <taxon>Pseudomonadati</taxon>
        <taxon>Bacteroidota</taxon>
        <taxon>Cytophagia</taxon>
        <taxon>Cytophagales</taxon>
        <taxon>Cytophagaceae</taxon>
        <taxon>Spirosoma</taxon>
    </lineage>
</organism>
<accession>A0ABW6ANP4</accession>
<dbReference type="RefSeq" id="WP_381503377.1">
    <property type="nucleotide sequence ID" value="NZ_JBHUOM010000016.1"/>
</dbReference>
<gene>
    <name evidence="1" type="ORF">ACFS25_16780</name>
</gene>
<dbReference type="PROSITE" id="PS51257">
    <property type="entry name" value="PROKAR_LIPOPROTEIN"/>
    <property type="match status" value="1"/>
</dbReference>
<proteinExistence type="predicted"/>
<protein>
    <submittedName>
        <fullName evidence="1">Uncharacterized protein</fullName>
    </submittedName>
</protein>
<dbReference type="Proteomes" id="UP001597512">
    <property type="component" value="Unassembled WGS sequence"/>
</dbReference>
<reference evidence="2" key="1">
    <citation type="journal article" date="2019" name="Int. J. Syst. Evol. Microbiol.">
        <title>The Global Catalogue of Microorganisms (GCM) 10K type strain sequencing project: providing services to taxonomists for standard genome sequencing and annotation.</title>
        <authorList>
            <consortium name="The Broad Institute Genomics Platform"/>
            <consortium name="The Broad Institute Genome Sequencing Center for Infectious Disease"/>
            <person name="Wu L."/>
            <person name="Ma J."/>
        </authorList>
    </citation>
    <scope>NUCLEOTIDE SEQUENCE [LARGE SCALE GENOMIC DNA]</scope>
    <source>
        <strain evidence="2">KCTC 52490</strain>
    </source>
</reference>
<evidence type="ECO:0000313" key="1">
    <source>
        <dbReference type="EMBL" id="MFD2935440.1"/>
    </source>
</evidence>
<sequence length="156" mass="18272">MKSIQALFLVLIVSACQPICAQWRLIYKSQDIIQPTDTTTSLDRTNLITLIEPRGEWSKYLIVRYAHSKRRLISKKQVWGFTDSTNAIWRYTDNDLCRVMKVNGTWVEYAIYRSKSNKNGRPTVWYEPGYSRSLDSKIWPYWSEAMADVPVGYIVH</sequence>
<name>A0ABW6ANP4_9BACT</name>
<comment type="caution">
    <text evidence="1">The sequence shown here is derived from an EMBL/GenBank/DDBJ whole genome shotgun (WGS) entry which is preliminary data.</text>
</comment>
<keyword evidence="2" id="KW-1185">Reference proteome</keyword>